<dbReference type="AlphaFoldDB" id="A0A3D8RJU5"/>
<feature type="region of interest" description="Disordered" evidence="4">
    <location>
        <begin position="638"/>
        <end position="671"/>
    </location>
</feature>
<keyword evidence="7" id="KW-1185">Reference proteome</keyword>
<dbReference type="GO" id="GO:0003677">
    <property type="term" value="F:DNA binding"/>
    <property type="evidence" value="ECO:0007669"/>
    <property type="project" value="InterPro"/>
</dbReference>
<dbReference type="GO" id="GO:0006351">
    <property type="term" value="P:DNA-templated transcription"/>
    <property type="evidence" value="ECO:0007669"/>
    <property type="project" value="InterPro"/>
</dbReference>
<feature type="compositionally biased region" description="Acidic residues" evidence="4">
    <location>
        <begin position="158"/>
        <end position="177"/>
    </location>
</feature>
<dbReference type="GO" id="GO:0005634">
    <property type="term" value="C:nucleus"/>
    <property type="evidence" value="ECO:0007669"/>
    <property type="project" value="UniProtKB-SubCell"/>
</dbReference>
<dbReference type="PROSITE" id="PS50048">
    <property type="entry name" value="ZN2_CY6_FUNGAL_2"/>
    <property type="match status" value="1"/>
</dbReference>
<dbReference type="Pfam" id="PF04082">
    <property type="entry name" value="Fungal_trans"/>
    <property type="match status" value="1"/>
</dbReference>
<dbReference type="InterPro" id="IPR001138">
    <property type="entry name" value="Zn2Cys6_DnaBD"/>
</dbReference>
<accession>A0A3D8RJU5</accession>
<dbReference type="OrthoDB" id="2269373at2759"/>
<dbReference type="SUPFAM" id="SSF57701">
    <property type="entry name" value="Zn2/Cys6 DNA-binding domain"/>
    <property type="match status" value="1"/>
</dbReference>
<dbReference type="InterPro" id="IPR050613">
    <property type="entry name" value="Sec_Metabolite_Reg"/>
</dbReference>
<comment type="subcellular location">
    <subcellularLocation>
        <location evidence="1">Nucleus</location>
    </subcellularLocation>
</comment>
<evidence type="ECO:0000256" key="2">
    <source>
        <dbReference type="ARBA" id="ARBA00022723"/>
    </source>
</evidence>
<comment type="caution">
    <text evidence="6">The sequence shown here is derived from an EMBL/GenBank/DDBJ whole genome shotgun (WGS) entry which is preliminary data.</text>
</comment>
<keyword evidence="3" id="KW-0539">Nucleus</keyword>
<keyword evidence="2" id="KW-0479">Metal-binding</keyword>
<dbReference type="SMART" id="SM00066">
    <property type="entry name" value="GAL4"/>
    <property type="match status" value="1"/>
</dbReference>
<dbReference type="Gene3D" id="4.10.240.10">
    <property type="entry name" value="Zn(2)-C6 fungal-type DNA-binding domain"/>
    <property type="match status" value="1"/>
</dbReference>
<dbReference type="EMBL" id="PDLN01000010">
    <property type="protein sequence ID" value="RDW74208.1"/>
    <property type="molecule type" value="Genomic_DNA"/>
</dbReference>
<dbReference type="Pfam" id="PF00172">
    <property type="entry name" value="Zn_clus"/>
    <property type="match status" value="1"/>
</dbReference>
<dbReference type="SMART" id="SM00906">
    <property type="entry name" value="Fungal_trans"/>
    <property type="match status" value="1"/>
</dbReference>
<evidence type="ECO:0000313" key="7">
    <source>
        <dbReference type="Proteomes" id="UP000256328"/>
    </source>
</evidence>
<dbReference type="Proteomes" id="UP000256328">
    <property type="component" value="Unassembled WGS sequence"/>
</dbReference>
<feature type="region of interest" description="Disordered" evidence="4">
    <location>
        <begin position="156"/>
        <end position="195"/>
    </location>
</feature>
<reference evidence="6 7" key="1">
    <citation type="journal article" date="2018" name="IMA Fungus">
        <title>IMA Genome-F 9: Draft genome sequence of Annulohypoxylon stygium, Aspergillus mulundensis, Berkeleyomyces basicola (syn. Thielaviopsis basicola), Ceratocystis smalleyi, two Cercospora beticola strains, Coleophoma cylindrospora, Fusarium fracticaudum, Phialophora cf. hyalina, and Morchella septimelata.</title>
        <authorList>
            <person name="Wingfield B.D."/>
            <person name="Bills G.F."/>
            <person name="Dong Y."/>
            <person name="Huang W."/>
            <person name="Nel W.J."/>
            <person name="Swalarsk-Parry B.S."/>
            <person name="Vaghefi N."/>
            <person name="Wilken P.M."/>
            <person name="An Z."/>
            <person name="de Beer Z.W."/>
            <person name="De Vos L."/>
            <person name="Chen L."/>
            <person name="Duong T.A."/>
            <person name="Gao Y."/>
            <person name="Hammerbacher A."/>
            <person name="Kikkert J.R."/>
            <person name="Li Y."/>
            <person name="Li H."/>
            <person name="Li K."/>
            <person name="Li Q."/>
            <person name="Liu X."/>
            <person name="Ma X."/>
            <person name="Naidoo K."/>
            <person name="Pethybridge S.J."/>
            <person name="Sun J."/>
            <person name="Steenkamp E.T."/>
            <person name="van der Nest M.A."/>
            <person name="van Wyk S."/>
            <person name="Wingfield M.J."/>
            <person name="Xiong C."/>
            <person name="Yue Q."/>
            <person name="Zhang X."/>
        </authorList>
    </citation>
    <scope>NUCLEOTIDE SEQUENCE [LARGE SCALE GENOMIC DNA]</scope>
    <source>
        <strain evidence="6 7">BP5796</strain>
    </source>
</reference>
<dbReference type="CDD" id="cd12148">
    <property type="entry name" value="fungal_TF_MHR"/>
    <property type="match status" value="1"/>
</dbReference>
<evidence type="ECO:0000256" key="3">
    <source>
        <dbReference type="ARBA" id="ARBA00023242"/>
    </source>
</evidence>
<dbReference type="GO" id="GO:0008270">
    <property type="term" value="F:zinc ion binding"/>
    <property type="evidence" value="ECO:0007669"/>
    <property type="project" value="InterPro"/>
</dbReference>
<evidence type="ECO:0000259" key="5">
    <source>
        <dbReference type="PROSITE" id="PS50048"/>
    </source>
</evidence>
<protein>
    <recommendedName>
        <fullName evidence="5">Zn(2)-C6 fungal-type domain-containing protein</fullName>
    </recommendedName>
</protein>
<dbReference type="PANTHER" id="PTHR31001">
    <property type="entry name" value="UNCHARACTERIZED TRANSCRIPTIONAL REGULATORY PROTEIN"/>
    <property type="match status" value="1"/>
</dbReference>
<sequence>MATAPSAHSSSIPSQSTFACVRCAERKVKCDRQRPCSACVNHKVDCVFQPPRTPQRSRRRIKDQILTDRLRYYETLLRDQGINPNKLSDTRGSDAQHRPNESVIVVPRESHVSTPSAVESEARESVSKTQVIHGQGRAMFVDNSLWSRVVEEFHDPDDPLDDSVTDSSDAEASDDEFGFVLGNRSKSNPKSRHPPPQGILQLWQIFVENIDPLTKVLHVPTVQPAIEKAASNIGAIPRSFEALMFAIYGTAVMSLNDDECAQKLGESRKTLLSRYTTATKAALSRARFMGTTNLVVLQALVLHLLYVRDIDEPRAVWSLTGVAVRIAQGMGLDRDGVALGLSPFESEMRRRIWWMLKTHDFRIAELCGRPKFLDLDMGPDGTKCPTNINDDQLYPSMPSLLADSNGLTDMTFVALRYELASFATGRVAKLRQEGNSPSQWEQDLASKGSKGLSDETFRKIEGLLEMKYLRYCDPSQPLHLITMLMARSSMNTIRFMTHHPRRWASLEQTPPSERQSVWEVSIKLLEQNNMLQADPHLKQFAWHAAFARQWHAFIHVLDTLRAQPLMADAEKAWELIGSTYKNNPALIFNTRKPIHVAVGSLCLKAYSARACALRPHGNIGPPPTPEFILQLRRQRGVAKGKKHARDAKNRQGKKPDIPGPAKTGDMGAQPDAGVAYSSNMLGTTHLHLNLTSQPLVVAPYESGATGDDSFWVMNGFDDSQIGSFNDGIDVDLDLMLAQDHKPGDHASQSITWEQWDTWLAESNAMPPLLSGRDLGAGT</sequence>
<dbReference type="GO" id="GO:0000981">
    <property type="term" value="F:DNA-binding transcription factor activity, RNA polymerase II-specific"/>
    <property type="evidence" value="ECO:0007669"/>
    <property type="project" value="InterPro"/>
</dbReference>
<evidence type="ECO:0000256" key="4">
    <source>
        <dbReference type="SAM" id="MobiDB-lite"/>
    </source>
</evidence>
<name>A0A3D8RJU5_9HELO</name>
<dbReference type="InterPro" id="IPR036864">
    <property type="entry name" value="Zn2-C6_fun-type_DNA-bd_sf"/>
</dbReference>
<feature type="compositionally biased region" description="Basic and acidic residues" evidence="4">
    <location>
        <begin position="646"/>
        <end position="656"/>
    </location>
</feature>
<feature type="domain" description="Zn(2)-C6 fungal-type" evidence="5">
    <location>
        <begin position="19"/>
        <end position="48"/>
    </location>
</feature>
<dbReference type="PROSITE" id="PS00463">
    <property type="entry name" value="ZN2_CY6_FUNGAL_1"/>
    <property type="match status" value="1"/>
</dbReference>
<evidence type="ECO:0000313" key="6">
    <source>
        <dbReference type="EMBL" id="RDW74208.1"/>
    </source>
</evidence>
<feature type="region of interest" description="Disordered" evidence="4">
    <location>
        <begin position="109"/>
        <end position="129"/>
    </location>
</feature>
<organism evidence="6 7">
    <name type="scientific">Coleophoma crateriformis</name>
    <dbReference type="NCBI Taxonomy" id="565419"/>
    <lineage>
        <taxon>Eukaryota</taxon>
        <taxon>Fungi</taxon>
        <taxon>Dikarya</taxon>
        <taxon>Ascomycota</taxon>
        <taxon>Pezizomycotina</taxon>
        <taxon>Leotiomycetes</taxon>
        <taxon>Helotiales</taxon>
        <taxon>Dermateaceae</taxon>
        <taxon>Coleophoma</taxon>
    </lineage>
</organism>
<dbReference type="InterPro" id="IPR007219">
    <property type="entry name" value="XnlR_reg_dom"/>
</dbReference>
<dbReference type="CDD" id="cd00067">
    <property type="entry name" value="GAL4"/>
    <property type="match status" value="1"/>
</dbReference>
<dbReference type="PANTHER" id="PTHR31001:SF85">
    <property type="entry name" value="ZN(II)2CYS6 TRANSCRIPTION FACTOR (EUROFUNG)"/>
    <property type="match status" value="1"/>
</dbReference>
<proteinExistence type="predicted"/>
<evidence type="ECO:0000256" key="1">
    <source>
        <dbReference type="ARBA" id="ARBA00004123"/>
    </source>
</evidence>
<gene>
    <name evidence="6" type="ORF">BP5796_07650</name>
</gene>